<evidence type="ECO:0008006" key="5">
    <source>
        <dbReference type="Google" id="ProtNLM"/>
    </source>
</evidence>
<protein>
    <recommendedName>
        <fullName evidence="5">Lipoprotein</fullName>
    </recommendedName>
</protein>
<reference evidence="3 4" key="1">
    <citation type="journal article" date="2019" name="Int. J. Syst. Evol. Microbiol.">
        <title>The Global Catalogue of Microorganisms (GCM) 10K type strain sequencing project: providing services to taxonomists for standard genome sequencing and annotation.</title>
        <authorList>
            <consortium name="The Broad Institute Genomics Platform"/>
            <consortium name="The Broad Institute Genome Sequencing Center for Infectious Disease"/>
            <person name="Wu L."/>
            <person name="Ma J."/>
        </authorList>
    </citation>
    <scope>NUCLEOTIDE SEQUENCE [LARGE SCALE GENOMIC DNA]</scope>
    <source>
        <strain evidence="3 4">JCM 5062</strain>
    </source>
</reference>
<name>A0ABN3N9C0_9ACTN</name>
<feature type="chain" id="PRO_5047440321" description="Lipoprotein" evidence="2">
    <location>
        <begin position="22"/>
        <end position="204"/>
    </location>
</feature>
<comment type="caution">
    <text evidence="3">The sequence shown here is derived from an EMBL/GenBank/DDBJ whole genome shotgun (WGS) entry which is preliminary data.</text>
</comment>
<proteinExistence type="predicted"/>
<evidence type="ECO:0000313" key="3">
    <source>
        <dbReference type="EMBL" id="GAA2517079.1"/>
    </source>
</evidence>
<keyword evidence="2" id="KW-0732">Signal</keyword>
<evidence type="ECO:0000313" key="4">
    <source>
        <dbReference type="Proteomes" id="UP001499942"/>
    </source>
</evidence>
<feature type="region of interest" description="Disordered" evidence="1">
    <location>
        <begin position="160"/>
        <end position="204"/>
    </location>
</feature>
<organism evidence="3 4">
    <name type="scientific">Streptomyces gobitricini</name>
    <dbReference type="NCBI Taxonomy" id="68211"/>
    <lineage>
        <taxon>Bacteria</taxon>
        <taxon>Bacillati</taxon>
        <taxon>Actinomycetota</taxon>
        <taxon>Actinomycetes</taxon>
        <taxon>Kitasatosporales</taxon>
        <taxon>Streptomycetaceae</taxon>
        <taxon>Streptomyces</taxon>
    </lineage>
</organism>
<dbReference type="Proteomes" id="UP001499942">
    <property type="component" value="Unassembled WGS sequence"/>
</dbReference>
<gene>
    <name evidence="3" type="ORF">GCM10010393_57420</name>
</gene>
<accession>A0ABN3N9C0</accession>
<sequence>MKHRILAVALAVLTVSGCGLIGDDAETGPKGKAQNVNMQQAGNRAEKILDDTLAAIQPRVETQRGPSGDPICTDFKNDSTGTGQVIRRRHVMTVISAERRGSFMGVVERYWKKEGYEITTVRPSKERPAIFARTSEGFEVTVKIGDKGQAFFSVSSPCVTESEVTEPPRKTLDPNSPEAKGLPYIKSPFWSAETPVPSPSTNGG</sequence>
<keyword evidence="4" id="KW-1185">Reference proteome</keyword>
<dbReference type="RefSeq" id="WP_344366618.1">
    <property type="nucleotide sequence ID" value="NZ_BAAASR010000049.1"/>
</dbReference>
<evidence type="ECO:0000256" key="2">
    <source>
        <dbReference type="SAM" id="SignalP"/>
    </source>
</evidence>
<evidence type="ECO:0000256" key="1">
    <source>
        <dbReference type="SAM" id="MobiDB-lite"/>
    </source>
</evidence>
<feature type="signal peptide" evidence="2">
    <location>
        <begin position="1"/>
        <end position="21"/>
    </location>
</feature>
<dbReference type="EMBL" id="BAAASR010000049">
    <property type="protein sequence ID" value="GAA2517079.1"/>
    <property type="molecule type" value="Genomic_DNA"/>
</dbReference>
<dbReference type="PROSITE" id="PS51257">
    <property type="entry name" value="PROKAR_LIPOPROTEIN"/>
    <property type="match status" value="1"/>
</dbReference>